<evidence type="ECO:0000313" key="2">
    <source>
        <dbReference type="Proteomes" id="UP000319143"/>
    </source>
</evidence>
<name>A0A5C6DAA8_9BACT</name>
<dbReference type="RefSeq" id="WP_146530435.1">
    <property type="nucleotide sequence ID" value="NZ_SJPV01000013.1"/>
</dbReference>
<keyword evidence="2" id="KW-1185">Reference proteome</keyword>
<protein>
    <submittedName>
        <fullName evidence="1">Uncharacterized protein</fullName>
    </submittedName>
</protein>
<dbReference type="Proteomes" id="UP000319143">
    <property type="component" value="Unassembled WGS sequence"/>
</dbReference>
<reference evidence="1 2" key="1">
    <citation type="submission" date="2019-02" db="EMBL/GenBank/DDBJ databases">
        <title>Deep-cultivation of Planctomycetes and their phenomic and genomic characterization uncovers novel biology.</title>
        <authorList>
            <person name="Wiegand S."/>
            <person name="Jogler M."/>
            <person name="Boedeker C."/>
            <person name="Pinto D."/>
            <person name="Vollmers J."/>
            <person name="Rivas-Marin E."/>
            <person name="Kohn T."/>
            <person name="Peeters S.H."/>
            <person name="Heuer A."/>
            <person name="Rast P."/>
            <person name="Oberbeckmann S."/>
            <person name="Bunk B."/>
            <person name="Jeske O."/>
            <person name="Meyerdierks A."/>
            <person name="Storesund J.E."/>
            <person name="Kallscheuer N."/>
            <person name="Luecker S."/>
            <person name="Lage O.M."/>
            <person name="Pohl T."/>
            <person name="Merkel B.J."/>
            <person name="Hornburger P."/>
            <person name="Mueller R.-W."/>
            <person name="Bruemmer F."/>
            <person name="Labrenz M."/>
            <person name="Spormann A.M."/>
            <person name="Op Den Camp H."/>
            <person name="Overmann J."/>
            <person name="Amann R."/>
            <person name="Jetten M.S.M."/>
            <person name="Mascher T."/>
            <person name="Medema M.H."/>
            <person name="Devos D.P."/>
            <person name="Kaster A.-K."/>
            <person name="Ovreas L."/>
            <person name="Rohde M."/>
            <person name="Galperin M.Y."/>
            <person name="Jogler C."/>
        </authorList>
    </citation>
    <scope>NUCLEOTIDE SEQUENCE [LARGE SCALE GENOMIC DNA]</scope>
    <source>
        <strain evidence="1 2">Poly41</strain>
    </source>
</reference>
<dbReference type="EMBL" id="SJPV01000013">
    <property type="protein sequence ID" value="TWU32176.1"/>
    <property type="molecule type" value="Genomic_DNA"/>
</dbReference>
<gene>
    <name evidence="1" type="ORF">Poly41_56610</name>
</gene>
<comment type="caution">
    <text evidence="1">The sequence shown here is derived from an EMBL/GenBank/DDBJ whole genome shotgun (WGS) entry which is preliminary data.</text>
</comment>
<accession>A0A5C6DAA8</accession>
<sequence>MKLQALNLQFEEPVLVDLLTGRAYQMPRDTWRPTGQGTLFENLPVYDSPLIVAAHKVALSS</sequence>
<proteinExistence type="predicted"/>
<organism evidence="1 2">
    <name type="scientific">Novipirellula artificiosorum</name>
    <dbReference type="NCBI Taxonomy" id="2528016"/>
    <lineage>
        <taxon>Bacteria</taxon>
        <taxon>Pseudomonadati</taxon>
        <taxon>Planctomycetota</taxon>
        <taxon>Planctomycetia</taxon>
        <taxon>Pirellulales</taxon>
        <taxon>Pirellulaceae</taxon>
        <taxon>Novipirellula</taxon>
    </lineage>
</organism>
<dbReference type="AlphaFoldDB" id="A0A5C6DAA8"/>
<evidence type="ECO:0000313" key="1">
    <source>
        <dbReference type="EMBL" id="TWU32176.1"/>
    </source>
</evidence>